<reference evidence="1 2" key="1">
    <citation type="submission" date="2017-08" db="EMBL/GenBank/DDBJ databases">
        <title>Analysis of Fusobacterium persistence and antibiotic response in human colorectal.</title>
        <authorList>
            <person name="Bullman S."/>
        </authorList>
    </citation>
    <scope>NUCLEOTIDE SEQUENCE [LARGE SCALE GENOMIC DNA]</scope>
    <source>
        <strain evidence="1 2">P2_CP</strain>
    </source>
</reference>
<name>A0A2G9FJ12_9FUSO</name>
<gene>
    <name evidence="1" type="ORF">CI114_02745</name>
</gene>
<sequence length="91" mass="10684">MRIGMKKTMKKKVLKIMELGLEANRKIKKSFFINYFGHTNSISIEIYRTGWSENKKADYNENIFLDLENASKKIIETIKVLEELKGERNAL</sequence>
<evidence type="ECO:0000313" key="1">
    <source>
        <dbReference type="EMBL" id="PIM93092.1"/>
    </source>
</evidence>
<organism evidence="1 2">
    <name type="scientific">Fusobacterium animalis</name>
    <dbReference type="NCBI Taxonomy" id="76859"/>
    <lineage>
        <taxon>Bacteria</taxon>
        <taxon>Fusobacteriati</taxon>
        <taxon>Fusobacteriota</taxon>
        <taxon>Fusobacteriia</taxon>
        <taxon>Fusobacteriales</taxon>
        <taxon>Fusobacteriaceae</taxon>
        <taxon>Fusobacterium</taxon>
    </lineage>
</organism>
<dbReference type="EMBL" id="NPND01000005">
    <property type="protein sequence ID" value="PIM93092.1"/>
    <property type="molecule type" value="Genomic_DNA"/>
</dbReference>
<proteinExistence type="predicted"/>
<accession>A0A2G9FJ12</accession>
<comment type="caution">
    <text evidence="1">The sequence shown here is derived from an EMBL/GenBank/DDBJ whole genome shotgun (WGS) entry which is preliminary data.</text>
</comment>
<protein>
    <submittedName>
        <fullName evidence="1">Uncharacterized protein</fullName>
    </submittedName>
</protein>
<dbReference type="Proteomes" id="UP000230719">
    <property type="component" value="Unassembled WGS sequence"/>
</dbReference>
<dbReference type="AlphaFoldDB" id="A0A2G9FJ12"/>
<dbReference type="RefSeq" id="WP_158410111.1">
    <property type="nucleotide sequence ID" value="NZ_CP056023.1"/>
</dbReference>
<evidence type="ECO:0000313" key="2">
    <source>
        <dbReference type="Proteomes" id="UP000230719"/>
    </source>
</evidence>